<evidence type="ECO:0000313" key="7">
    <source>
        <dbReference type="Proteomes" id="UP000483035"/>
    </source>
</evidence>
<protein>
    <submittedName>
        <fullName evidence="6">TetR family transcriptional regulator</fullName>
    </submittedName>
</protein>
<organism evidence="6 7">
    <name type="scientific">Rhizobium lusitanum</name>
    <dbReference type="NCBI Taxonomy" id="293958"/>
    <lineage>
        <taxon>Bacteria</taxon>
        <taxon>Pseudomonadati</taxon>
        <taxon>Pseudomonadota</taxon>
        <taxon>Alphaproteobacteria</taxon>
        <taxon>Hyphomicrobiales</taxon>
        <taxon>Rhizobiaceae</taxon>
        <taxon>Rhizobium/Agrobacterium group</taxon>
        <taxon>Rhizobium</taxon>
    </lineage>
</organism>
<dbReference type="Proteomes" id="UP000483035">
    <property type="component" value="Unassembled WGS sequence"/>
</dbReference>
<keyword evidence="2 4" id="KW-0238">DNA-binding</keyword>
<evidence type="ECO:0000256" key="1">
    <source>
        <dbReference type="ARBA" id="ARBA00023015"/>
    </source>
</evidence>
<name>A0A6L9U9K3_9HYPH</name>
<dbReference type="PANTHER" id="PTHR30055:SF234">
    <property type="entry name" value="HTH-TYPE TRANSCRIPTIONAL REGULATOR BETI"/>
    <property type="match status" value="1"/>
</dbReference>
<reference evidence="6 7" key="1">
    <citation type="submission" date="2019-12" db="EMBL/GenBank/DDBJ databases">
        <title>Rhizobium genotypes associated with high levels of biological nitrogen fixation by grain legumes in a temperate-maritime cropping system.</title>
        <authorList>
            <person name="Maluk M."/>
            <person name="Francesc Ferrando Molina F."/>
            <person name="Lopez Del Egido L."/>
            <person name="Lafos M."/>
            <person name="Langarica-Fuentes A."/>
            <person name="Gebre Yohannes G."/>
            <person name="Young M.W."/>
            <person name="Martin P."/>
            <person name="Gantlett R."/>
            <person name="Kenicer G."/>
            <person name="Hawes C."/>
            <person name="Begg G.S."/>
            <person name="Quilliam R.S."/>
            <person name="Squire G.R."/>
            <person name="Poole P.S."/>
            <person name="Young P.W."/>
            <person name="Iannetta P.M."/>
            <person name="James E.K."/>
        </authorList>
    </citation>
    <scope>NUCLEOTIDE SEQUENCE [LARGE SCALE GENOMIC DNA]</scope>
    <source>
        <strain evidence="6 7">JHI1118</strain>
    </source>
</reference>
<dbReference type="Pfam" id="PF21597">
    <property type="entry name" value="TetR_C_43"/>
    <property type="match status" value="1"/>
</dbReference>
<accession>A0A6L9U9K3</accession>
<keyword evidence="3" id="KW-0804">Transcription</keyword>
<dbReference type="Gene3D" id="1.10.357.10">
    <property type="entry name" value="Tetracycline Repressor, domain 2"/>
    <property type="match status" value="1"/>
</dbReference>
<feature type="DNA-binding region" description="H-T-H motif" evidence="4">
    <location>
        <begin position="16"/>
        <end position="35"/>
    </location>
</feature>
<dbReference type="InterPro" id="IPR050109">
    <property type="entry name" value="HTH-type_TetR-like_transc_reg"/>
</dbReference>
<evidence type="ECO:0000256" key="2">
    <source>
        <dbReference type="ARBA" id="ARBA00023125"/>
    </source>
</evidence>
<evidence type="ECO:0000313" key="6">
    <source>
        <dbReference type="EMBL" id="NEI72224.1"/>
    </source>
</evidence>
<feature type="domain" description="HTH tetR-type" evidence="5">
    <location>
        <begin position="1"/>
        <end position="53"/>
    </location>
</feature>
<dbReference type="PANTHER" id="PTHR30055">
    <property type="entry name" value="HTH-TYPE TRANSCRIPTIONAL REGULATOR RUTR"/>
    <property type="match status" value="1"/>
</dbReference>
<dbReference type="SUPFAM" id="SSF48498">
    <property type="entry name" value="Tetracyclin repressor-like, C-terminal domain"/>
    <property type="match status" value="1"/>
</dbReference>
<gene>
    <name evidence="6" type="ORF">GR212_21810</name>
</gene>
<dbReference type="AlphaFoldDB" id="A0A6L9U9K3"/>
<proteinExistence type="predicted"/>
<keyword evidence="1" id="KW-0805">Transcription regulation</keyword>
<dbReference type="GO" id="GO:0003700">
    <property type="term" value="F:DNA-binding transcription factor activity"/>
    <property type="evidence" value="ECO:0007669"/>
    <property type="project" value="TreeGrafter"/>
</dbReference>
<dbReference type="InterPro" id="IPR049445">
    <property type="entry name" value="TetR_SbtR-like_C"/>
</dbReference>
<dbReference type="InterPro" id="IPR009057">
    <property type="entry name" value="Homeodomain-like_sf"/>
</dbReference>
<dbReference type="InterPro" id="IPR036271">
    <property type="entry name" value="Tet_transcr_reg_TetR-rel_C_sf"/>
</dbReference>
<comment type="caution">
    <text evidence="6">The sequence shown here is derived from an EMBL/GenBank/DDBJ whole genome shotgun (WGS) entry which is preliminary data.</text>
</comment>
<sequence>MEAAKKAFAEKGADASLEEIARIAGVGIGTLYRHFPTRDALIGDVYRNETEQLAKAAAELAESLPPKEALRQWMLVFIDYMATKYGMYPVLNSLVGGTSTLYAASGPLISGSIEMLTARAVENGDIRLGISPLDLLRAISGLANNNGPEWKDAAKRLVDIMIAGIEIRPNT</sequence>
<dbReference type="Pfam" id="PF00440">
    <property type="entry name" value="TetR_N"/>
    <property type="match status" value="1"/>
</dbReference>
<evidence type="ECO:0000256" key="4">
    <source>
        <dbReference type="PROSITE-ProRule" id="PRU00335"/>
    </source>
</evidence>
<dbReference type="EMBL" id="WUEY01000011">
    <property type="protein sequence ID" value="NEI72224.1"/>
    <property type="molecule type" value="Genomic_DNA"/>
</dbReference>
<dbReference type="InterPro" id="IPR001647">
    <property type="entry name" value="HTH_TetR"/>
</dbReference>
<evidence type="ECO:0000259" key="5">
    <source>
        <dbReference type="PROSITE" id="PS50977"/>
    </source>
</evidence>
<evidence type="ECO:0000256" key="3">
    <source>
        <dbReference type="ARBA" id="ARBA00023163"/>
    </source>
</evidence>
<dbReference type="PROSITE" id="PS50977">
    <property type="entry name" value="HTH_TETR_2"/>
    <property type="match status" value="1"/>
</dbReference>
<dbReference type="SUPFAM" id="SSF46689">
    <property type="entry name" value="Homeodomain-like"/>
    <property type="match status" value="1"/>
</dbReference>
<dbReference type="GO" id="GO:0000976">
    <property type="term" value="F:transcription cis-regulatory region binding"/>
    <property type="evidence" value="ECO:0007669"/>
    <property type="project" value="TreeGrafter"/>
</dbReference>